<keyword evidence="7" id="KW-1185">Reference proteome</keyword>
<evidence type="ECO:0000256" key="3">
    <source>
        <dbReference type="PROSITE-ProRule" id="PRU00339"/>
    </source>
</evidence>
<feature type="region of interest" description="Disordered" evidence="4">
    <location>
        <begin position="216"/>
        <end position="262"/>
    </location>
</feature>
<evidence type="ECO:0000313" key="7">
    <source>
        <dbReference type="Proteomes" id="UP000509594"/>
    </source>
</evidence>
<dbReference type="SUPFAM" id="SSF48452">
    <property type="entry name" value="TPR-like"/>
    <property type="match status" value="1"/>
</dbReference>
<reference evidence="6 7" key="1">
    <citation type="submission" date="2020-06" db="EMBL/GenBank/DDBJ databases">
        <title>Methanolobus halotolerans sp. nov., isolated from a saline lake Tus in Siberia.</title>
        <authorList>
            <person name="Shen Y."/>
            <person name="Chen S.-C."/>
            <person name="Lai M.-C."/>
            <person name="Huang H.-H."/>
            <person name="Chiu H.-H."/>
            <person name="Tang S.-L."/>
            <person name="Rogozin D.Y."/>
            <person name="Degermendzhy A.G."/>
        </authorList>
    </citation>
    <scope>NUCLEOTIDE SEQUENCE [LARGE SCALE GENOMIC DNA]</scope>
    <source>
        <strain evidence="6 7">DSM 21339</strain>
    </source>
</reference>
<keyword evidence="5" id="KW-0812">Transmembrane</keyword>
<name>A0A7D5EHI5_9EURY</name>
<feature type="transmembrane region" description="Helical" evidence="5">
    <location>
        <begin position="273"/>
        <end position="291"/>
    </location>
</feature>
<gene>
    <name evidence="6" type="ORF">HWN40_10105</name>
</gene>
<dbReference type="PANTHER" id="PTHR44943">
    <property type="entry name" value="CELLULOSE SYNTHASE OPERON PROTEIN C"/>
    <property type="match status" value="1"/>
</dbReference>
<dbReference type="InterPro" id="IPR011990">
    <property type="entry name" value="TPR-like_helical_dom_sf"/>
</dbReference>
<dbReference type="RefSeq" id="WP_176965616.1">
    <property type="nucleotide sequence ID" value="NZ_CP058215.1"/>
</dbReference>
<accession>A0A7D5EHI5</accession>
<dbReference type="InterPro" id="IPR013105">
    <property type="entry name" value="TPR_2"/>
</dbReference>
<dbReference type="KEGG" id="mzi:HWN40_10105"/>
<dbReference type="Pfam" id="PF07719">
    <property type="entry name" value="TPR_2"/>
    <property type="match status" value="1"/>
</dbReference>
<feature type="repeat" description="TPR" evidence="3">
    <location>
        <begin position="47"/>
        <end position="80"/>
    </location>
</feature>
<evidence type="ECO:0000313" key="6">
    <source>
        <dbReference type="EMBL" id="QLC50560.1"/>
    </source>
</evidence>
<dbReference type="AlphaFoldDB" id="A0A7D5EHI5"/>
<evidence type="ECO:0000256" key="4">
    <source>
        <dbReference type="SAM" id="MobiDB-lite"/>
    </source>
</evidence>
<dbReference type="PANTHER" id="PTHR44943:SF8">
    <property type="entry name" value="TPR REPEAT-CONTAINING PROTEIN MJ0263"/>
    <property type="match status" value="1"/>
</dbReference>
<keyword evidence="2 3" id="KW-0802">TPR repeat</keyword>
<organism evidence="6 7">
    <name type="scientific">Methanolobus zinderi</name>
    <dbReference type="NCBI Taxonomy" id="536044"/>
    <lineage>
        <taxon>Archaea</taxon>
        <taxon>Methanobacteriati</taxon>
        <taxon>Methanobacteriota</taxon>
        <taxon>Stenosarchaea group</taxon>
        <taxon>Methanomicrobia</taxon>
        <taxon>Methanosarcinales</taxon>
        <taxon>Methanosarcinaceae</taxon>
        <taxon>Methanolobus</taxon>
    </lineage>
</organism>
<keyword evidence="1" id="KW-0677">Repeat</keyword>
<keyword evidence="5" id="KW-0472">Membrane</keyword>
<dbReference type="Gene3D" id="1.25.40.10">
    <property type="entry name" value="Tetratricopeptide repeat domain"/>
    <property type="match status" value="1"/>
</dbReference>
<evidence type="ECO:0000256" key="1">
    <source>
        <dbReference type="ARBA" id="ARBA00022737"/>
    </source>
</evidence>
<dbReference type="GeneID" id="55822030"/>
<dbReference type="EMBL" id="CP058215">
    <property type="protein sequence ID" value="QLC50560.1"/>
    <property type="molecule type" value="Genomic_DNA"/>
</dbReference>
<keyword evidence="5" id="KW-1133">Transmembrane helix</keyword>
<evidence type="ECO:0000256" key="5">
    <source>
        <dbReference type="SAM" id="Phobius"/>
    </source>
</evidence>
<dbReference type="PROSITE" id="PS50005">
    <property type="entry name" value="TPR"/>
    <property type="match status" value="1"/>
</dbReference>
<dbReference type="InterPro" id="IPR051685">
    <property type="entry name" value="Ycf3/AcsC/BcsC/TPR_MFPF"/>
</dbReference>
<proteinExistence type="predicted"/>
<sequence>MGMMDEVKTKKKLKAAETWFNMAETAKTQEKQVEYYTKSLDYNPYNAEAWFRKGRVLEKMGRFNDAQRSFDHAIEIDPDYQGLIGKTDTFEPTIDSESEQFSDSDEFEIIHPQAEQKDEWVTEKAEDQSIGFTPPVGEESIFSGLGNSNEDESFDDNTFVGPETREDEFSQEIPTQDEEEITFAAVSGVERDEENSEEVVSPISSKEEITGSIIGSEPETAPVSDSFLTGDTSAGKAEKDMQMPGSDISRTGNPGVSGSESGQVDVRIPPNEMIKFWLVGIVAIVIAFKLLEFI</sequence>
<feature type="compositionally biased region" description="Polar residues" evidence="4">
    <location>
        <begin position="248"/>
        <end position="262"/>
    </location>
</feature>
<dbReference type="OrthoDB" id="115601at2157"/>
<dbReference type="InterPro" id="IPR019734">
    <property type="entry name" value="TPR_rpt"/>
</dbReference>
<evidence type="ECO:0000256" key="2">
    <source>
        <dbReference type="ARBA" id="ARBA00022803"/>
    </source>
</evidence>
<protein>
    <submittedName>
        <fullName evidence="6">Tetratricopeptide repeat protein</fullName>
    </submittedName>
</protein>
<dbReference type="PROSITE" id="PS50293">
    <property type="entry name" value="TPR_REGION"/>
    <property type="match status" value="1"/>
</dbReference>
<dbReference type="SMART" id="SM00028">
    <property type="entry name" value="TPR"/>
    <property type="match status" value="2"/>
</dbReference>
<dbReference type="Proteomes" id="UP000509594">
    <property type="component" value="Chromosome"/>
</dbReference>